<proteinExistence type="predicted"/>
<accession>A0ABU9FYY3</accession>
<reference evidence="1 2" key="1">
    <citation type="submission" date="2024-02" db="EMBL/GenBank/DDBJ databases">
        <title>Bacteria isolated from the canopy kelp, Nereocystis luetkeana.</title>
        <authorList>
            <person name="Pfister C.A."/>
            <person name="Younker I.T."/>
            <person name="Light S.H."/>
        </authorList>
    </citation>
    <scope>NUCLEOTIDE SEQUENCE [LARGE SCALE GENOMIC DNA]</scope>
    <source>
        <strain evidence="1 2">TI.1.15</strain>
    </source>
</reference>
<organism evidence="1 2">
    <name type="scientific">Vibrio echinoideorum</name>
    <dbReference type="NCBI Taxonomy" id="2100116"/>
    <lineage>
        <taxon>Bacteria</taxon>
        <taxon>Pseudomonadati</taxon>
        <taxon>Pseudomonadota</taxon>
        <taxon>Gammaproteobacteria</taxon>
        <taxon>Vibrionales</taxon>
        <taxon>Vibrionaceae</taxon>
        <taxon>Vibrio</taxon>
    </lineage>
</organism>
<dbReference type="Gene3D" id="1.10.4190.10">
    <property type="entry name" value="Urease accessory protein UreF"/>
    <property type="match status" value="1"/>
</dbReference>
<protein>
    <submittedName>
        <fullName evidence="1">Urease accessory protein UreF</fullName>
    </submittedName>
</protein>
<dbReference type="Proteomes" id="UP001377160">
    <property type="component" value="Unassembled WGS sequence"/>
</dbReference>
<dbReference type="EMBL" id="JBANDX010000301">
    <property type="protein sequence ID" value="MEL0611438.1"/>
    <property type="molecule type" value="Genomic_DNA"/>
</dbReference>
<keyword evidence="2" id="KW-1185">Reference proteome</keyword>
<sequence length="46" mass="5206">MTTTENVAIYRLFQLISPSLPIGRFTYSQGLELAVEAAWLTNRDSM</sequence>
<evidence type="ECO:0000313" key="2">
    <source>
        <dbReference type="Proteomes" id="UP001377160"/>
    </source>
</evidence>
<comment type="caution">
    <text evidence="1">The sequence shown here is derived from an EMBL/GenBank/DDBJ whole genome shotgun (WGS) entry which is preliminary data.</text>
</comment>
<name>A0ABU9FYY3_9VIBR</name>
<dbReference type="InterPro" id="IPR038277">
    <property type="entry name" value="UreF_sf"/>
</dbReference>
<gene>
    <name evidence="1" type="ORF">V8Z71_24625</name>
</gene>
<feature type="non-terminal residue" evidence="1">
    <location>
        <position position="46"/>
    </location>
</feature>
<evidence type="ECO:0000313" key="1">
    <source>
        <dbReference type="EMBL" id="MEL0611438.1"/>
    </source>
</evidence>